<evidence type="ECO:0000256" key="8">
    <source>
        <dbReference type="HAMAP-Rule" id="MF_00376"/>
    </source>
</evidence>
<dbReference type="RefSeq" id="WP_136779132.1">
    <property type="nucleotide sequence ID" value="NZ_SUPK01000009.1"/>
</dbReference>
<dbReference type="OrthoDB" id="9812943at2"/>
<evidence type="ECO:0000256" key="2">
    <source>
        <dbReference type="ARBA" id="ARBA00022490"/>
    </source>
</evidence>
<dbReference type="AlphaFoldDB" id="A0A4U0F539"/>
<evidence type="ECO:0000313" key="10">
    <source>
        <dbReference type="EMBL" id="TJY39696.1"/>
    </source>
</evidence>
<dbReference type="InterPro" id="IPR027417">
    <property type="entry name" value="P-loop_NTPase"/>
</dbReference>
<keyword evidence="11" id="KW-1185">Reference proteome</keyword>
<proteinExistence type="inferred from homology"/>
<evidence type="ECO:0000256" key="9">
    <source>
        <dbReference type="NCBIfam" id="TIGR00152"/>
    </source>
</evidence>
<dbReference type="EC" id="2.7.1.24" evidence="8 9"/>
<protein>
    <recommendedName>
        <fullName evidence="8 9">Dephospho-CoA kinase</fullName>
        <ecNumber evidence="8 9">2.7.1.24</ecNumber>
    </recommendedName>
    <alternativeName>
        <fullName evidence="8">Dephosphocoenzyme A kinase</fullName>
    </alternativeName>
</protein>
<dbReference type="SUPFAM" id="SSF52540">
    <property type="entry name" value="P-loop containing nucleoside triphosphate hydrolases"/>
    <property type="match status" value="1"/>
</dbReference>
<evidence type="ECO:0000256" key="3">
    <source>
        <dbReference type="ARBA" id="ARBA00022679"/>
    </source>
</evidence>
<keyword evidence="6 8" id="KW-0067">ATP-binding</keyword>
<name>A0A4U0F539_9BACL</name>
<keyword evidence="5 8" id="KW-0418">Kinase</keyword>
<evidence type="ECO:0000256" key="1">
    <source>
        <dbReference type="ARBA" id="ARBA00009018"/>
    </source>
</evidence>
<organism evidence="10 11">
    <name type="scientific">Cohnella pontilimi</name>
    <dbReference type="NCBI Taxonomy" id="2564100"/>
    <lineage>
        <taxon>Bacteria</taxon>
        <taxon>Bacillati</taxon>
        <taxon>Bacillota</taxon>
        <taxon>Bacilli</taxon>
        <taxon>Bacillales</taxon>
        <taxon>Paenibacillaceae</taxon>
        <taxon>Cohnella</taxon>
    </lineage>
</organism>
<comment type="catalytic activity">
    <reaction evidence="8">
        <text>3'-dephospho-CoA + ATP = ADP + CoA + H(+)</text>
        <dbReference type="Rhea" id="RHEA:18245"/>
        <dbReference type="ChEBI" id="CHEBI:15378"/>
        <dbReference type="ChEBI" id="CHEBI:30616"/>
        <dbReference type="ChEBI" id="CHEBI:57287"/>
        <dbReference type="ChEBI" id="CHEBI:57328"/>
        <dbReference type="ChEBI" id="CHEBI:456216"/>
        <dbReference type="EC" id="2.7.1.24"/>
    </reaction>
</comment>
<dbReference type="PANTHER" id="PTHR10695:SF46">
    <property type="entry name" value="BIFUNCTIONAL COENZYME A SYNTHASE-RELATED"/>
    <property type="match status" value="1"/>
</dbReference>
<dbReference type="GO" id="GO:0005737">
    <property type="term" value="C:cytoplasm"/>
    <property type="evidence" value="ECO:0007669"/>
    <property type="project" value="UniProtKB-SubCell"/>
</dbReference>
<dbReference type="NCBIfam" id="NF002879">
    <property type="entry name" value="PRK03333.1"/>
    <property type="match status" value="1"/>
</dbReference>
<comment type="caution">
    <text evidence="10">The sequence shown here is derived from an EMBL/GenBank/DDBJ whole genome shotgun (WGS) entry which is preliminary data.</text>
</comment>
<evidence type="ECO:0000256" key="7">
    <source>
        <dbReference type="ARBA" id="ARBA00022993"/>
    </source>
</evidence>
<feature type="binding site" evidence="8">
    <location>
        <begin position="10"/>
        <end position="15"/>
    </location>
    <ligand>
        <name>ATP</name>
        <dbReference type="ChEBI" id="CHEBI:30616"/>
    </ligand>
</feature>
<dbReference type="PROSITE" id="PS51219">
    <property type="entry name" value="DPCK"/>
    <property type="match status" value="1"/>
</dbReference>
<dbReference type="GO" id="GO:0005524">
    <property type="term" value="F:ATP binding"/>
    <property type="evidence" value="ECO:0007669"/>
    <property type="project" value="UniProtKB-UniRule"/>
</dbReference>
<dbReference type="HAMAP" id="MF_00376">
    <property type="entry name" value="Dephospho_CoA_kinase"/>
    <property type="match status" value="1"/>
</dbReference>
<dbReference type="GO" id="GO:0004140">
    <property type="term" value="F:dephospho-CoA kinase activity"/>
    <property type="evidence" value="ECO:0007669"/>
    <property type="project" value="UniProtKB-UniRule"/>
</dbReference>
<comment type="pathway">
    <text evidence="8">Cofactor biosynthesis; coenzyme A biosynthesis; CoA from (R)-pantothenate: step 5/5.</text>
</comment>
<accession>A0A4U0F539</accession>
<keyword evidence="7 8" id="KW-0173">Coenzyme A biosynthesis</keyword>
<dbReference type="GO" id="GO:0015937">
    <property type="term" value="P:coenzyme A biosynthetic process"/>
    <property type="evidence" value="ECO:0007669"/>
    <property type="project" value="UniProtKB-UniRule"/>
</dbReference>
<evidence type="ECO:0000256" key="5">
    <source>
        <dbReference type="ARBA" id="ARBA00022777"/>
    </source>
</evidence>
<dbReference type="PANTHER" id="PTHR10695">
    <property type="entry name" value="DEPHOSPHO-COA KINASE-RELATED"/>
    <property type="match status" value="1"/>
</dbReference>
<dbReference type="Pfam" id="PF01121">
    <property type="entry name" value="CoaE"/>
    <property type="match status" value="1"/>
</dbReference>
<comment type="function">
    <text evidence="8">Catalyzes the phosphorylation of the 3'-hydroxyl group of dephosphocoenzyme A to form coenzyme A.</text>
</comment>
<dbReference type="EMBL" id="SUPK01000009">
    <property type="protein sequence ID" value="TJY39696.1"/>
    <property type="molecule type" value="Genomic_DNA"/>
</dbReference>
<dbReference type="InterPro" id="IPR001977">
    <property type="entry name" value="Depp_CoAkinase"/>
</dbReference>
<dbReference type="NCBIfam" id="TIGR00152">
    <property type="entry name" value="dephospho-CoA kinase"/>
    <property type="match status" value="1"/>
</dbReference>
<comment type="similarity">
    <text evidence="1 8">Belongs to the CoaE family.</text>
</comment>
<reference evidence="10 11" key="1">
    <citation type="submission" date="2019-04" db="EMBL/GenBank/DDBJ databases">
        <title>Cohnella sp. nov., isolated from soil.</title>
        <authorList>
            <person name="Kim W."/>
        </authorList>
    </citation>
    <scope>NUCLEOTIDE SEQUENCE [LARGE SCALE GENOMIC DNA]</scope>
    <source>
        <strain evidence="10 11">CAU 1483</strain>
    </source>
</reference>
<gene>
    <name evidence="8" type="primary">coaE</name>
    <name evidence="10" type="ORF">E5161_17225</name>
</gene>
<keyword evidence="4 8" id="KW-0547">Nucleotide-binding</keyword>
<dbReference type="Gene3D" id="3.40.50.300">
    <property type="entry name" value="P-loop containing nucleotide triphosphate hydrolases"/>
    <property type="match status" value="1"/>
</dbReference>
<dbReference type="Proteomes" id="UP000309673">
    <property type="component" value="Unassembled WGS sequence"/>
</dbReference>
<comment type="subcellular location">
    <subcellularLocation>
        <location evidence="8">Cytoplasm</location>
    </subcellularLocation>
</comment>
<keyword evidence="2 8" id="KW-0963">Cytoplasm</keyword>
<sequence length="201" mass="22910">MNIGLTGGIATGKSTVAKLLTERGALLIDLDKIAREIVEPGQPALNRIAERFGREVLQEDGSLDRKKLGQIVFADDQERKALEAITHPAIRAVMKQRMADYARKYPQRLCVVDVPLLYESGLTEYFERVMVVYVPREEQLKRLMTRDKLSAEEAERRLAAQMDIEEKKRRADILIDNSGTLEETQAQIDRFWQQTEHSGQA</sequence>
<keyword evidence="3 8" id="KW-0808">Transferase</keyword>
<dbReference type="UniPathway" id="UPA00241">
    <property type="reaction ID" value="UER00356"/>
</dbReference>
<dbReference type="FunFam" id="3.40.50.300:FF:000991">
    <property type="entry name" value="Dephospho-CoA kinase"/>
    <property type="match status" value="1"/>
</dbReference>
<evidence type="ECO:0000256" key="6">
    <source>
        <dbReference type="ARBA" id="ARBA00022840"/>
    </source>
</evidence>
<evidence type="ECO:0000313" key="11">
    <source>
        <dbReference type="Proteomes" id="UP000309673"/>
    </source>
</evidence>
<evidence type="ECO:0000256" key="4">
    <source>
        <dbReference type="ARBA" id="ARBA00022741"/>
    </source>
</evidence>
<dbReference type="CDD" id="cd02022">
    <property type="entry name" value="DPCK"/>
    <property type="match status" value="1"/>
</dbReference>